<protein>
    <submittedName>
        <fullName evidence="1">Uncharacterized protein</fullName>
    </submittedName>
</protein>
<evidence type="ECO:0000313" key="1">
    <source>
        <dbReference type="EMBL" id="HIU28867.1"/>
    </source>
</evidence>
<sequence length="289" mass="33121">MKAKKPFVLARSMCMAICFLLLVAVCWSFFLVQQRSYAQVGKEVKEKIKSFVNPESVTQEELEKYQKELNAMDFKFAIPSEFQEKANSTTLDLSKVYISPINQYENRSEWLSYSVQERVALSQVPSELLGELSTDELIVTCLNYNLLGDIGLYNSLQQGFDILKKQYNGFQELLKRKDAGSRLLAEESVLRSLKDREVKDLINECYAKGKELLESKSGGFRYTNEVYVGLRCLCLHDSSIKRAIERDDSLKKFVTEGAQFISIDEIDDTTVGELSVLIQERYLREDDSV</sequence>
<reference evidence="1" key="2">
    <citation type="journal article" date="2021" name="PeerJ">
        <title>Extensive microbial diversity within the chicken gut microbiome revealed by metagenomics and culture.</title>
        <authorList>
            <person name="Gilroy R."/>
            <person name="Ravi A."/>
            <person name="Getino M."/>
            <person name="Pursley I."/>
            <person name="Horton D.L."/>
            <person name="Alikhan N.F."/>
            <person name="Baker D."/>
            <person name="Gharbi K."/>
            <person name="Hall N."/>
            <person name="Watson M."/>
            <person name="Adriaenssens E.M."/>
            <person name="Foster-Nyarko E."/>
            <person name="Jarju S."/>
            <person name="Secka A."/>
            <person name="Antonio M."/>
            <person name="Oren A."/>
            <person name="Chaudhuri R.R."/>
            <person name="La Ragione R."/>
            <person name="Hildebrand F."/>
            <person name="Pallen M.J."/>
        </authorList>
    </citation>
    <scope>NUCLEOTIDE SEQUENCE</scope>
    <source>
        <strain evidence="1">CHK195-4489</strain>
    </source>
</reference>
<comment type="caution">
    <text evidence="1">The sequence shown here is derived from an EMBL/GenBank/DDBJ whole genome shotgun (WGS) entry which is preliminary data.</text>
</comment>
<organism evidence="1 2">
    <name type="scientific">Candidatus Egerieisoma faecipullorum</name>
    <dbReference type="NCBI Taxonomy" id="2840963"/>
    <lineage>
        <taxon>Bacteria</taxon>
        <taxon>Bacillati</taxon>
        <taxon>Bacillota</taxon>
        <taxon>Clostridia</taxon>
        <taxon>Eubacteriales</taxon>
        <taxon>Clostridiaceae</taxon>
        <taxon>Clostridiaceae incertae sedis</taxon>
        <taxon>Candidatus Egerieisoma</taxon>
    </lineage>
</organism>
<gene>
    <name evidence="1" type="ORF">IAD50_01070</name>
</gene>
<accession>A0A9D1LA31</accession>
<name>A0A9D1LA31_9CLOT</name>
<dbReference type="Proteomes" id="UP000824089">
    <property type="component" value="Unassembled WGS sequence"/>
</dbReference>
<reference evidence="1" key="1">
    <citation type="submission" date="2020-10" db="EMBL/GenBank/DDBJ databases">
        <authorList>
            <person name="Gilroy R."/>
        </authorList>
    </citation>
    <scope>NUCLEOTIDE SEQUENCE</scope>
    <source>
        <strain evidence="1">CHK195-4489</strain>
    </source>
</reference>
<evidence type="ECO:0000313" key="2">
    <source>
        <dbReference type="Proteomes" id="UP000824089"/>
    </source>
</evidence>
<proteinExistence type="predicted"/>
<dbReference type="AlphaFoldDB" id="A0A9D1LA31"/>
<dbReference type="EMBL" id="DVMM01000021">
    <property type="protein sequence ID" value="HIU28867.1"/>
    <property type="molecule type" value="Genomic_DNA"/>
</dbReference>